<evidence type="ECO:0008006" key="3">
    <source>
        <dbReference type="Google" id="ProtNLM"/>
    </source>
</evidence>
<evidence type="ECO:0000313" key="2">
    <source>
        <dbReference type="Proteomes" id="UP000799118"/>
    </source>
</evidence>
<dbReference type="EMBL" id="ML769467">
    <property type="protein sequence ID" value="KAE9399606.1"/>
    <property type="molecule type" value="Genomic_DNA"/>
</dbReference>
<evidence type="ECO:0000313" key="1">
    <source>
        <dbReference type="EMBL" id="KAE9399606.1"/>
    </source>
</evidence>
<accession>A0A6A4HNE3</accession>
<gene>
    <name evidence="1" type="ORF">BT96DRAFT_1019390</name>
</gene>
<dbReference type="Proteomes" id="UP000799118">
    <property type="component" value="Unassembled WGS sequence"/>
</dbReference>
<dbReference type="SUPFAM" id="SSF56399">
    <property type="entry name" value="ADP-ribosylation"/>
    <property type="match status" value="1"/>
</dbReference>
<keyword evidence="2" id="KW-1185">Reference proteome</keyword>
<reference evidence="1" key="1">
    <citation type="journal article" date="2019" name="Environ. Microbiol.">
        <title>Fungal ecological strategies reflected in gene transcription - a case study of two litter decomposers.</title>
        <authorList>
            <person name="Barbi F."/>
            <person name="Kohler A."/>
            <person name="Barry K."/>
            <person name="Baskaran P."/>
            <person name="Daum C."/>
            <person name="Fauchery L."/>
            <person name="Ihrmark K."/>
            <person name="Kuo A."/>
            <person name="LaButti K."/>
            <person name="Lipzen A."/>
            <person name="Morin E."/>
            <person name="Grigoriev I.V."/>
            <person name="Henrissat B."/>
            <person name="Lindahl B."/>
            <person name="Martin F."/>
        </authorList>
    </citation>
    <scope>NUCLEOTIDE SEQUENCE</scope>
    <source>
        <strain evidence="1">JB14</strain>
    </source>
</reference>
<sequence length="208" mass="23993">MTQFPSEPDSSSTLITAIDGFSLNHPENHHRKRYARILPLESSDPKFAQVEKLFLKGWRHPNKPKHEIRAVFKILSSDESLELYTNYKSQVQAFNLLSRFKKGANEQLERTFVSKDSVPESTRRLVHPRHDGYGSKYVSRNTTRVLLLNRVVVGRPHNRRHNATYVNQPPAGYHSARLPGVDLNYEETVVYRNDAIRPAYLVVYGPQL</sequence>
<proteinExistence type="predicted"/>
<dbReference type="Gene3D" id="3.90.228.10">
    <property type="match status" value="1"/>
</dbReference>
<dbReference type="OrthoDB" id="9514740at2759"/>
<protein>
    <recommendedName>
        <fullName evidence="3">PARP catalytic domain-containing protein</fullName>
    </recommendedName>
</protein>
<dbReference type="AlphaFoldDB" id="A0A6A4HNE3"/>
<name>A0A6A4HNE3_9AGAR</name>
<organism evidence="1 2">
    <name type="scientific">Gymnopus androsaceus JB14</name>
    <dbReference type="NCBI Taxonomy" id="1447944"/>
    <lineage>
        <taxon>Eukaryota</taxon>
        <taxon>Fungi</taxon>
        <taxon>Dikarya</taxon>
        <taxon>Basidiomycota</taxon>
        <taxon>Agaricomycotina</taxon>
        <taxon>Agaricomycetes</taxon>
        <taxon>Agaricomycetidae</taxon>
        <taxon>Agaricales</taxon>
        <taxon>Marasmiineae</taxon>
        <taxon>Omphalotaceae</taxon>
        <taxon>Gymnopus</taxon>
    </lineage>
</organism>